<reference evidence="2" key="1">
    <citation type="submission" date="2022-07" db="EMBL/GenBank/DDBJ databases">
        <title>Genome Sequence of Agrocybe chaxingu.</title>
        <authorList>
            <person name="Buettner E."/>
        </authorList>
    </citation>
    <scope>NUCLEOTIDE SEQUENCE</scope>
    <source>
        <strain evidence="2">MP-N11</strain>
    </source>
</reference>
<feature type="compositionally biased region" description="Low complexity" evidence="1">
    <location>
        <begin position="1"/>
        <end position="17"/>
    </location>
</feature>
<feature type="region of interest" description="Disordered" evidence="1">
    <location>
        <begin position="174"/>
        <end position="227"/>
    </location>
</feature>
<sequence>MPLSTHDPPSLSSSSSSPPLPPTPVSMLNTPASPSPIASTPHSSPLRAYPRSSIRTRTQRTHVLKHLPRHLVRQRVVEDIKFVFGDRVQHLHPTRRTDDVPTCLTSSVRSTCYGAAKLSQARAALHYVNTRRSFSLDPAISRKHSNIDIRSARSERRDSRSRTAIVDRTALVLSSSCPSSSTPTPRTPSTQRPTDLASPSTPSTSSVNKYAPPSIRGGGRTSQTVVL</sequence>
<comment type="caution">
    <text evidence="2">The sequence shown here is derived from an EMBL/GenBank/DDBJ whole genome shotgun (WGS) entry which is preliminary data.</text>
</comment>
<dbReference type="Proteomes" id="UP001148786">
    <property type="component" value="Unassembled WGS sequence"/>
</dbReference>
<proteinExistence type="predicted"/>
<feature type="compositionally biased region" description="Low complexity" evidence="1">
    <location>
        <begin position="30"/>
        <end position="45"/>
    </location>
</feature>
<keyword evidence="3" id="KW-1185">Reference proteome</keyword>
<organism evidence="2 3">
    <name type="scientific">Agrocybe chaxingu</name>
    <dbReference type="NCBI Taxonomy" id="84603"/>
    <lineage>
        <taxon>Eukaryota</taxon>
        <taxon>Fungi</taxon>
        <taxon>Dikarya</taxon>
        <taxon>Basidiomycota</taxon>
        <taxon>Agaricomycotina</taxon>
        <taxon>Agaricomycetes</taxon>
        <taxon>Agaricomycetidae</taxon>
        <taxon>Agaricales</taxon>
        <taxon>Agaricineae</taxon>
        <taxon>Strophariaceae</taxon>
        <taxon>Agrocybe</taxon>
    </lineage>
</organism>
<feature type="compositionally biased region" description="Low complexity" evidence="1">
    <location>
        <begin position="174"/>
        <end position="194"/>
    </location>
</feature>
<feature type="compositionally biased region" description="Polar residues" evidence="1">
    <location>
        <begin position="197"/>
        <end position="208"/>
    </location>
</feature>
<accession>A0A9W8MQR3</accession>
<name>A0A9W8MQR3_9AGAR</name>
<dbReference type="EMBL" id="JANKHO010001668">
    <property type="protein sequence ID" value="KAJ3500102.1"/>
    <property type="molecule type" value="Genomic_DNA"/>
</dbReference>
<dbReference type="AlphaFoldDB" id="A0A9W8MQR3"/>
<gene>
    <name evidence="2" type="ORF">NLJ89_g9940</name>
</gene>
<feature type="region of interest" description="Disordered" evidence="1">
    <location>
        <begin position="1"/>
        <end position="56"/>
    </location>
</feature>
<evidence type="ECO:0000313" key="2">
    <source>
        <dbReference type="EMBL" id="KAJ3500102.1"/>
    </source>
</evidence>
<protein>
    <submittedName>
        <fullName evidence="2">Uncharacterized protein</fullName>
    </submittedName>
</protein>
<evidence type="ECO:0000256" key="1">
    <source>
        <dbReference type="SAM" id="MobiDB-lite"/>
    </source>
</evidence>
<evidence type="ECO:0000313" key="3">
    <source>
        <dbReference type="Proteomes" id="UP001148786"/>
    </source>
</evidence>